<keyword evidence="4" id="KW-0479">Metal-binding</keyword>
<evidence type="ECO:0000313" key="9">
    <source>
        <dbReference type="Proteomes" id="UP000186102"/>
    </source>
</evidence>
<dbReference type="Pfam" id="PF01208">
    <property type="entry name" value="URO-D"/>
    <property type="match status" value="1"/>
</dbReference>
<dbReference type="InterPro" id="IPR038071">
    <property type="entry name" value="UROD/MetE-like_sf"/>
</dbReference>
<dbReference type="InterPro" id="IPR052024">
    <property type="entry name" value="Methanogen_methyltrans"/>
</dbReference>
<protein>
    <submittedName>
        <fullName evidence="8">Methylcobalamin:coenzyme M methyltransferase, methanol-specific</fullName>
    </submittedName>
</protein>
<evidence type="ECO:0000256" key="2">
    <source>
        <dbReference type="ARBA" id="ARBA00022603"/>
    </source>
</evidence>
<dbReference type="GO" id="GO:0046872">
    <property type="term" value="F:metal ion binding"/>
    <property type="evidence" value="ECO:0007669"/>
    <property type="project" value="UniProtKB-KW"/>
</dbReference>
<evidence type="ECO:0000256" key="3">
    <source>
        <dbReference type="ARBA" id="ARBA00022679"/>
    </source>
</evidence>
<dbReference type="InterPro" id="IPR000257">
    <property type="entry name" value="Uroporphyrinogen_deCOase"/>
</dbReference>
<dbReference type="GO" id="GO:0015948">
    <property type="term" value="P:methanogenesis"/>
    <property type="evidence" value="ECO:0007669"/>
    <property type="project" value="UniProtKB-KW"/>
</dbReference>
<reference evidence="8 9" key="1">
    <citation type="submission" date="2016-09" db="EMBL/GenBank/DDBJ databases">
        <title>Complete genome of Desulfosporosinus sp. OL.</title>
        <authorList>
            <person name="Mardanov A."/>
            <person name="Beletsky A."/>
            <person name="Panova A."/>
            <person name="Karnachuk O."/>
            <person name="Ravin N."/>
        </authorList>
    </citation>
    <scope>NUCLEOTIDE SEQUENCE [LARGE SCALE GENOMIC DNA]</scope>
    <source>
        <strain evidence="8 9">OL</strain>
    </source>
</reference>
<dbReference type="PANTHER" id="PTHR47099">
    <property type="entry name" value="METHYLCOBAMIDE:COM METHYLTRANSFERASE MTBA"/>
    <property type="match status" value="1"/>
</dbReference>
<gene>
    <name evidence="8" type="ORF">DSOL_2061</name>
</gene>
<dbReference type="Proteomes" id="UP000186102">
    <property type="component" value="Unassembled WGS sequence"/>
</dbReference>
<comment type="caution">
    <text evidence="8">The sequence shown here is derived from an EMBL/GenBank/DDBJ whole genome shotgun (WGS) entry which is preliminary data.</text>
</comment>
<keyword evidence="6" id="KW-0484">Methanogenesis</keyword>
<evidence type="ECO:0000313" key="8">
    <source>
        <dbReference type="EMBL" id="OLN31968.1"/>
    </source>
</evidence>
<dbReference type="SUPFAM" id="SSF51726">
    <property type="entry name" value="UROD/MetE-like"/>
    <property type="match status" value="1"/>
</dbReference>
<evidence type="ECO:0000259" key="7">
    <source>
        <dbReference type="Pfam" id="PF01208"/>
    </source>
</evidence>
<keyword evidence="5" id="KW-0862">Zinc</keyword>
<dbReference type="GO" id="GO:0008168">
    <property type="term" value="F:methyltransferase activity"/>
    <property type="evidence" value="ECO:0007669"/>
    <property type="project" value="UniProtKB-KW"/>
</dbReference>
<evidence type="ECO:0000256" key="5">
    <source>
        <dbReference type="ARBA" id="ARBA00022833"/>
    </source>
</evidence>
<dbReference type="NCBIfam" id="NF004889">
    <property type="entry name" value="PRK06252.1"/>
    <property type="match status" value="1"/>
</dbReference>
<dbReference type="Gene3D" id="3.20.20.210">
    <property type="match status" value="1"/>
</dbReference>
<keyword evidence="2 8" id="KW-0489">Methyltransferase</keyword>
<dbReference type="CDD" id="cd03307">
    <property type="entry name" value="Mta_CmuA_like"/>
    <property type="match status" value="1"/>
</dbReference>
<dbReference type="AlphaFoldDB" id="A0A1Q8QXA3"/>
<comment type="cofactor">
    <cofactor evidence="1">
        <name>Zn(2+)</name>
        <dbReference type="ChEBI" id="CHEBI:29105"/>
    </cofactor>
</comment>
<dbReference type="GO" id="GO:0004853">
    <property type="term" value="F:uroporphyrinogen decarboxylase activity"/>
    <property type="evidence" value="ECO:0007669"/>
    <property type="project" value="InterPro"/>
</dbReference>
<accession>A0A1Q8QXA3</accession>
<sequence length="343" mass="37775">MVGRHDEWMTSKRRFLSALFGGRVDRIPVANPTSVVTLELMKMSGAFFPEVHLNSEKMARLAATSYEVLGYDTIMPVFGAQTESAALGVPVDWGEQLSWPVNTDHPITDPSQISIPKDFLEHPSMNTVLEAIRILRREYGDRVAIIGKVYGPWSLAYHLAGTQEFLMDTLLDPNKVKKYLEVLLEASMISGKAQIKAGADVILWGDHATGDLVSPQTYRDFLLPIHKQVTKELGAPIILHICGNTTKFLSYFVEAAFDAFHFDSKVDARTAKQTVGKEMSLIGNINNAEILMCGSPDDVRAQTLYALEAGVEIVAPECAIPLTTPLENLLAIAQAAKEFSARN</sequence>
<proteinExistence type="predicted"/>
<keyword evidence="9" id="KW-1185">Reference proteome</keyword>
<evidence type="ECO:0000256" key="1">
    <source>
        <dbReference type="ARBA" id="ARBA00001947"/>
    </source>
</evidence>
<dbReference type="PANTHER" id="PTHR47099:SF1">
    <property type="entry name" value="METHYLCOBAMIDE:COM METHYLTRANSFERASE MTBA"/>
    <property type="match status" value="1"/>
</dbReference>
<dbReference type="GO" id="GO:0006779">
    <property type="term" value="P:porphyrin-containing compound biosynthetic process"/>
    <property type="evidence" value="ECO:0007669"/>
    <property type="project" value="InterPro"/>
</dbReference>
<dbReference type="InterPro" id="IPR006360">
    <property type="entry name" value="Mtase_MtaA_CmuA"/>
</dbReference>
<dbReference type="GO" id="GO:0032259">
    <property type="term" value="P:methylation"/>
    <property type="evidence" value="ECO:0007669"/>
    <property type="project" value="UniProtKB-KW"/>
</dbReference>
<name>A0A1Q8QXA3_9FIRM</name>
<organism evidence="8 9">
    <name type="scientific">Desulfosporosinus metallidurans</name>
    <dbReference type="NCBI Taxonomy" id="1888891"/>
    <lineage>
        <taxon>Bacteria</taxon>
        <taxon>Bacillati</taxon>
        <taxon>Bacillota</taxon>
        <taxon>Clostridia</taxon>
        <taxon>Eubacteriales</taxon>
        <taxon>Desulfitobacteriaceae</taxon>
        <taxon>Desulfosporosinus</taxon>
    </lineage>
</organism>
<dbReference type="NCBIfam" id="TIGR01463">
    <property type="entry name" value="mtaA_cmuA"/>
    <property type="match status" value="1"/>
</dbReference>
<evidence type="ECO:0000256" key="4">
    <source>
        <dbReference type="ARBA" id="ARBA00022723"/>
    </source>
</evidence>
<dbReference type="EMBL" id="MLBF01000012">
    <property type="protein sequence ID" value="OLN31968.1"/>
    <property type="molecule type" value="Genomic_DNA"/>
</dbReference>
<keyword evidence="3 8" id="KW-0808">Transferase</keyword>
<dbReference type="RefSeq" id="WP_207649621.1">
    <property type="nucleotide sequence ID" value="NZ_MLBF01000012.1"/>
</dbReference>
<dbReference type="STRING" id="1888891.DSOL_2061"/>
<feature type="domain" description="Uroporphyrinogen decarboxylase (URO-D)" evidence="7">
    <location>
        <begin position="10"/>
        <end position="338"/>
    </location>
</feature>
<evidence type="ECO:0000256" key="6">
    <source>
        <dbReference type="ARBA" id="ARBA00022994"/>
    </source>
</evidence>
<dbReference type="GO" id="GO:0006730">
    <property type="term" value="P:one-carbon metabolic process"/>
    <property type="evidence" value="ECO:0007669"/>
    <property type="project" value="InterPro"/>
</dbReference>